<dbReference type="RefSeq" id="XP_031569836.1">
    <property type="nucleotide sequence ID" value="XM_031713976.1"/>
</dbReference>
<proteinExistence type="predicted"/>
<feature type="signal peptide" evidence="1">
    <location>
        <begin position="1"/>
        <end position="21"/>
    </location>
</feature>
<evidence type="ECO:0000313" key="5">
    <source>
        <dbReference type="RefSeq" id="XP_031569836.1"/>
    </source>
</evidence>
<organism evidence="2 4">
    <name type="scientific">Actinia tenebrosa</name>
    <name type="common">Australian red waratah sea anemone</name>
    <dbReference type="NCBI Taxonomy" id="6105"/>
    <lineage>
        <taxon>Eukaryota</taxon>
        <taxon>Metazoa</taxon>
        <taxon>Cnidaria</taxon>
        <taxon>Anthozoa</taxon>
        <taxon>Hexacorallia</taxon>
        <taxon>Actiniaria</taxon>
        <taxon>Actiniidae</taxon>
        <taxon>Actinia</taxon>
    </lineage>
</organism>
<reference evidence="3 4" key="1">
    <citation type="submission" date="2025-04" db="UniProtKB">
        <authorList>
            <consortium name="RefSeq"/>
        </authorList>
    </citation>
    <scope>IDENTIFICATION</scope>
    <source>
        <tissue evidence="3 4">Tentacle</tissue>
    </source>
</reference>
<dbReference type="GeneID" id="116304268"/>
<evidence type="ECO:0000313" key="4">
    <source>
        <dbReference type="RefSeq" id="XP_031569835.1"/>
    </source>
</evidence>
<dbReference type="KEGG" id="aten:116304268"/>
<evidence type="ECO:0000313" key="2">
    <source>
        <dbReference type="Proteomes" id="UP000515163"/>
    </source>
</evidence>
<keyword evidence="1" id="KW-0732">Signal</keyword>
<dbReference type="AlphaFoldDB" id="A0A6P8IUI2"/>
<evidence type="ECO:0000256" key="1">
    <source>
        <dbReference type="SAM" id="SignalP"/>
    </source>
</evidence>
<evidence type="ECO:0000313" key="3">
    <source>
        <dbReference type="RefSeq" id="XP_031569834.1"/>
    </source>
</evidence>
<protein>
    <submittedName>
        <fullName evidence="3 4">Uncharacterized protein LOC116304268</fullName>
    </submittedName>
</protein>
<keyword evidence="2" id="KW-1185">Reference proteome</keyword>
<dbReference type="RefSeq" id="XP_031569835.1">
    <property type="nucleotide sequence ID" value="XM_031713975.1"/>
</dbReference>
<gene>
    <name evidence="3 4 5" type="primary">LOC116304268</name>
</gene>
<feature type="chain" id="PRO_5044653236" evidence="1">
    <location>
        <begin position="22"/>
        <end position="181"/>
    </location>
</feature>
<accession>A0A6P8IUI2</accession>
<dbReference type="Proteomes" id="UP000515163">
    <property type="component" value="Unplaced"/>
</dbReference>
<dbReference type="RefSeq" id="XP_031569834.1">
    <property type="nucleotide sequence ID" value="XM_031713974.1"/>
</dbReference>
<name>A0A6P8IUI2_ACTTE</name>
<dbReference type="OrthoDB" id="6132182at2759"/>
<sequence>MKFMTGKVLVLLFCVLGVVVSDGPFTPKGKGPNVVAQVVTMIDEHGIFPDDNKFLCRVAWVESKYGTNSRTYRPFYYGGIWQVDQIGWLDTVQRPSLRKYHQRIKDVFKIDWTKTSWADLQKPFYSGLAARLLLATVPAAIPPSYDLEAQGQYWKKYYNRSGAGTAEKFVSDVRQAYGCAV</sequence>